<reference evidence="14" key="1">
    <citation type="journal article" date="2021" name="Nat. Commun.">
        <title>Genomic analyses provide insights into spinach domestication and the genetic basis of agronomic traits.</title>
        <authorList>
            <person name="Cai X."/>
            <person name="Sun X."/>
            <person name="Xu C."/>
            <person name="Sun H."/>
            <person name="Wang X."/>
            <person name="Ge C."/>
            <person name="Zhang Z."/>
            <person name="Wang Q."/>
            <person name="Fei Z."/>
            <person name="Jiao C."/>
            <person name="Wang Q."/>
        </authorList>
    </citation>
    <scope>NUCLEOTIDE SEQUENCE [LARGE SCALE GENOMIC DNA]</scope>
    <source>
        <strain evidence="14">cv. Varoflay</strain>
    </source>
</reference>
<keyword evidence="9 12" id="KW-0472">Membrane</keyword>
<evidence type="ECO:0000313" key="16">
    <source>
        <dbReference type="RefSeq" id="XP_056693065.1"/>
    </source>
</evidence>
<evidence type="ECO:0000256" key="8">
    <source>
        <dbReference type="ARBA" id="ARBA00022989"/>
    </source>
</evidence>
<evidence type="ECO:0000313" key="15">
    <source>
        <dbReference type="RefSeq" id="XP_056693064.1"/>
    </source>
</evidence>
<evidence type="ECO:0000256" key="2">
    <source>
        <dbReference type="ARBA" id="ARBA00022679"/>
    </source>
</evidence>
<dbReference type="PANTHER" id="PTHR47974">
    <property type="entry name" value="OS07G0415500 PROTEIN"/>
    <property type="match status" value="1"/>
</dbReference>
<comment type="subcellular location">
    <subcellularLocation>
        <location evidence="1">Membrane</location>
        <topology evidence="1">Single-pass membrane protein</topology>
    </subcellularLocation>
</comment>
<dbReference type="PROSITE" id="PS00108">
    <property type="entry name" value="PROTEIN_KINASE_ST"/>
    <property type="match status" value="1"/>
</dbReference>
<keyword evidence="3 12" id="KW-0812">Transmembrane</keyword>
<keyword evidence="6" id="KW-0418">Kinase</keyword>
<evidence type="ECO:0000256" key="6">
    <source>
        <dbReference type="ARBA" id="ARBA00022777"/>
    </source>
</evidence>
<feature type="binding site" evidence="10">
    <location>
        <position position="116"/>
    </location>
    <ligand>
        <name>ATP</name>
        <dbReference type="ChEBI" id="CHEBI:30616"/>
    </ligand>
</feature>
<dbReference type="Gene3D" id="1.10.510.10">
    <property type="entry name" value="Transferase(Phosphotransferase) domain 1"/>
    <property type="match status" value="1"/>
</dbReference>
<reference evidence="15 16" key="2">
    <citation type="submission" date="2025-05" db="UniProtKB">
        <authorList>
            <consortium name="RefSeq"/>
        </authorList>
    </citation>
    <scope>IDENTIFICATION</scope>
    <source>
        <tissue evidence="15 16">Leaf</tissue>
    </source>
</reference>
<dbReference type="Pfam" id="PF00069">
    <property type="entry name" value="Pkinase"/>
    <property type="match status" value="1"/>
</dbReference>
<protein>
    <submittedName>
        <fullName evidence="15 16">Probable receptor-like protein kinase At5g20050</fullName>
    </submittedName>
</protein>
<evidence type="ECO:0000256" key="5">
    <source>
        <dbReference type="ARBA" id="ARBA00022741"/>
    </source>
</evidence>
<dbReference type="SUPFAM" id="SSF56112">
    <property type="entry name" value="Protein kinase-like (PK-like)"/>
    <property type="match status" value="1"/>
</dbReference>
<dbReference type="Gene3D" id="3.30.200.20">
    <property type="entry name" value="Phosphorylase Kinase, domain 1"/>
    <property type="match status" value="1"/>
</dbReference>
<gene>
    <name evidence="15 16" type="primary">LOC110800707</name>
</gene>
<keyword evidence="8 12" id="KW-1133">Transmembrane helix</keyword>
<dbReference type="RefSeq" id="XP_056693064.1">
    <property type="nucleotide sequence ID" value="XM_056837086.1"/>
</dbReference>
<evidence type="ECO:0000256" key="7">
    <source>
        <dbReference type="ARBA" id="ARBA00022840"/>
    </source>
</evidence>
<evidence type="ECO:0000313" key="14">
    <source>
        <dbReference type="Proteomes" id="UP000813463"/>
    </source>
</evidence>
<feature type="domain" description="Protein kinase" evidence="13">
    <location>
        <begin position="88"/>
        <end position="395"/>
    </location>
</feature>
<feature type="transmembrane region" description="Helical" evidence="12">
    <location>
        <begin position="33"/>
        <end position="54"/>
    </location>
</feature>
<evidence type="ECO:0000256" key="11">
    <source>
        <dbReference type="RuleBase" id="RU000304"/>
    </source>
</evidence>
<dbReference type="PROSITE" id="PS50011">
    <property type="entry name" value="PROTEIN_KINASE_DOM"/>
    <property type="match status" value="1"/>
</dbReference>
<sequence length="438" mass="49705">MEEQKMRLLAFSLLTAILILVIVAVVFLKTTWIFFTVLGIAIIVAYGVIIWVFIQQEKLSKNKELSSFEKESGLATKFLHEELMLATENFSLIVGQGGSGCVFKGMLKDGTSIAVKRIEGQERGEREFRTEVAAIGCVQHTNLVRLYGYCIIPKGPRFLVYEFVRHGSLDRWIFTQEHKKIQQPGGCLPWKLRHQVAIDVARALNYLHNDCQSRILHLDVKPENILLDDNYRALVSDFGLAKLMGKDESMVVTRIRGTRGYLAPEWILEKGVSAKTDVYSYGMLLLEMIGGRRNTLMLSDRDGKGKSTMPDMKLWDYFPKIVFEKMKAGKIMEVVDKRLLEEGTSIDEKEVRRLVYIALWCIQEKVNIRPNMGQVVNMLEGRLPVDEPPETEMFFHDLLLIKAEKTQGRNNIMATALQISQPPNGKAPTAATTSLMCN</sequence>
<keyword evidence="4" id="KW-0732">Signal</keyword>
<dbReference type="InterPro" id="IPR008271">
    <property type="entry name" value="Ser/Thr_kinase_AS"/>
</dbReference>
<keyword evidence="5 10" id="KW-0547">Nucleotide-binding</keyword>
<evidence type="ECO:0000256" key="9">
    <source>
        <dbReference type="ARBA" id="ARBA00023136"/>
    </source>
</evidence>
<dbReference type="RefSeq" id="XP_056693065.1">
    <property type="nucleotide sequence ID" value="XM_056837087.1"/>
</dbReference>
<organism evidence="14 15">
    <name type="scientific">Spinacia oleracea</name>
    <name type="common">Spinach</name>
    <dbReference type="NCBI Taxonomy" id="3562"/>
    <lineage>
        <taxon>Eukaryota</taxon>
        <taxon>Viridiplantae</taxon>
        <taxon>Streptophyta</taxon>
        <taxon>Embryophyta</taxon>
        <taxon>Tracheophyta</taxon>
        <taxon>Spermatophyta</taxon>
        <taxon>Magnoliopsida</taxon>
        <taxon>eudicotyledons</taxon>
        <taxon>Gunneridae</taxon>
        <taxon>Pentapetalae</taxon>
        <taxon>Caryophyllales</taxon>
        <taxon>Chenopodiaceae</taxon>
        <taxon>Chenopodioideae</taxon>
        <taxon>Anserineae</taxon>
        <taxon>Spinacia</taxon>
    </lineage>
</organism>
<keyword evidence="2" id="KW-0808">Transferase</keyword>
<evidence type="ECO:0000259" key="13">
    <source>
        <dbReference type="PROSITE" id="PS50011"/>
    </source>
</evidence>
<dbReference type="GeneID" id="110800707"/>
<keyword evidence="7 10" id="KW-0067">ATP-binding</keyword>
<keyword evidence="14" id="KW-1185">Reference proteome</keyword>
<comment type="similarity">
    <text evidence="11">Belongs to the protein kinase superfamily.</text>
</comment>
<dbReference type="PROSITE" id="PS00107">
    <property type="entry name" value="PROTEIN_KINASE_ATP"/>
    <property type="match status" value="1"/>
</dbReference>
<dbReference type="InterPro" id="IPR017441">
    <property type="entry name" value="Protein_kinase_ATP_BS"/>
</dbReference>
<evidence type="ECO:0000256" key="3">
    <source>
        <dbReference type="ARBA" id="ARBA00022692"/>
    </source>
</evidence>
<keyword evidence="11" id="KW-0723">Serine/threonine-protein kinase</keyword>
<dbReference type="Proteomes" id="UP000813463">
    <property type="component" value="Chromosome 2"/>
</dbReference>
<evidence type="ECO:0000256" key="1">
    <source>
        <dbReference type="ARBA" id="ARBA00004167"/>
    </source>
</evidence>
<accession>A0ABM3RBS8</accession>
<dbReference type="PANTHER" id="PTHR47974:SF9">
    <property type="entry name" value="RECEPTOR-LIKE SERINE_THREONINE-PROTEIN KINASE"/>
    <property type="match status" value="1"/>
</dbReference>
<dbReference type="SMART" id="SM00220">
    <property type="entry name" value="S_TKc"/>
    <property type="match status" value="1"/>
</dbReference>
<evidence type="ECO:0000256" key="10">
    <source>
        <dbReference type="PROSITE-ProRule" id="PRU10141"/>
    </source>
</evidence>
<name>A0ABM3RBS8_SPIOL</name>
<feature type="transmembrane region" description="Helical" evidence="12">
    <location>
        <begin position="7"/>
        <end position="27"/>
    </location>
</feature>
<evidence type="ECO:0000256" key="12">
    <source>
        <dbReference type="SAM" id="Phobius"/>
    </source>
</evidence>
<dbReference type="InterPro" id="IPR000719">
    <property type="entry name" value="Prot_kinase_dom"/>
</dbReference>
<dbReference type="InterPro" id="IPR011009">
    <property type="entry name" value="Kinase-like_dom_sf"/>
</dbReference>
<proteinExistence type="inferred from homology"/>
<evidence type="ECO:0000256" key="4">
    <source>
        <dbReference type="ARBA" id="ARBA00022729"/>
    </source>
</evidence>